<name>A0A915K226_ROMCU</name>
<dbReference type="Proteomes" id="UP000887565">
    <property type="component" value="Unplaced"/>
</dbReference>
<dbReference type="AlphaFoldDB" id="A0A915K226"/>
<evidence type="ECO:0000313" key="2">
    <source>
        <dbReference type="WBParaSite" id="nRc.2.0.1.t32734-RA"/>
    </source>
</evidence>
<dbReference type="WBParaSite" id="nRc.2.0.1.t32734-RA">
    <property type="protein sequence ID" value="nRc.2.0.1.t32734-RA"/>
    <property type="gene ID" value="nRc.2.0.1.g32734"/>
</dbReference>
<organism evidence="1 2">
    <name type="scientific">Romanomermis culicivorax</name>
    <name type="common">Nematode worm</name>
    <dbReference type="NCBI Taxonomy" id="13658"/>
    <lineage>
        <taxon>Eukaryota</taxon>
        <taxon>Metazoa</taxon>
        <taxon>Ecdysozoa</taxon>
        <taxon>Nematoda</taxon>
        <taxon>Enoplea</taxon>
        <taxon>Dorylaimia</taxon>
        <taxon>Mermithida</taxon>
        <taxon>Mermithoidea</taxon>
        <taxon>Mermithidae</taxon>
        <taxon>Romanomermis</taxon>
    </lineage>
</organism>
<keyword evidence="1" id="KW-1185">Reference proteome</keyword>
<proteinExistence type="predicted"/>
<sequence length="148" mass="16498">MSELRGKLSFMNLVESFAGNEIVIDGQVVKCNACDSVIKVDEKHQKTVLQQLIQSLKHKAAIERTEEENMVENADSMSNLLSLFEQEAASEGDVSATIKKLHDWVLSSSADELNKYITGEALETFIRMTWFVLLIYSPLLTGTGSRSI</sequence>
<reference evidence="2" key="1">
    <citation type="submission" date="2022-11" db="UniProtKB">
        <authorList>
            <consortium name="WormBaseParasite"/>
        </authorList>
    </citation>
    <scope>IDENTIFICATION</scope>
</reference>
<protein>
    <submittedName>
        <fullName evidence="2">Uncharacterized protein</fullName>
    </submittedName>
</protein>
<evidence type="ECO:0000313" key="1">
    <source>
        <dbReference type="Proteomes" id="UP000887565"/>
    </source>
</evidence>
<accession>A0A915K226</accession>